<accession>A0ABX7DX42</accession>
<keyword evidence="1" id="KW-1133">Transmembrane helix</keyword>
<dbReference type="InterPro" id="IPR012854">
    <property type="entry name" value="Cu_amine_oxidase-like_N"/>
</dbReference>
<dbReference type="InterPro" id="IPR036582">
    <property type="entry name" value="Mao_N_sf"/>
</dbReference>
<feature type="transmembrane region" description="Helical" evidence="1">
    <location>
        <begin position="7"/>
        <end position="26"/>
    </location>
</feature>
<gene>
    <name evidence="3" type="ORF">I5776_13320</name>
</gene>
<feature type="domain" description="Copper amine oxidase-like N-terminal" evidence="2">
    <location>
        <begin position="372"/>
        <end position="466"/>
    </location>
</feature>
<evidence type="ECO:0000313" key="3">
    <source>
        <dbReference type="EMBL" id="QQZ08058.1"/>
    </source>
</evidence>
<evidence type="ECO:0000313" key="4">
    <source>
        <dbReference type="Proteomes" id="UP000595691"/>
    </source>
</evidence>
<name>A0ABX7DX42_9BACI</name>
<keyword evidence="1" id="KW-0472">Membrane</keyword>
<organism evidence="3 4">
    <name type="scientific">Heyndrickxia vini</name>
    <dbReference type="NCBI Taxonomy" id="1476025"/>
    <lineage>
        <taxon>Bacteria</taxon>
        <taxon>Bacillati</taxon>
        <taxon>Bacillota</taxon>
        <taxon>Bacilli</taxon>
        <taxon>Bacillales</taxon>
        <taxon>Bacillaceae</taxon>
        <taxon>Heyndrickxia</taxon>
    </lineage>
</organism>
<proteinExistence type="predicted"/>
<reference evidence="3 4" key="1">
    <citation type="submission" date="2020-11" db="EMBL/GenBank/DDBJ databases">
        <title>Taxonomic evaluation of the Bacillus sporothermodurans group of bacteria based on whole genome sequences.</title>
        <authorList>
            <person name="Fiedler G."/>
            <person name="Herbstmann A.-D."/>
            <person name="Doll E."/>
            <person name="Wenning M."/>
            <person name="Brinks E."/>
            <person name="Kabisch J."/>
            <person name="Breitenwieser F."/>
            <person name="Lappann M."/>
            <person name="Boehnlein C."/>
            <person name="Franz C."/>
        </authorList>
    </citation>
    <scope>NUCLEOTIDE SEQUENCE [LARGE SCALE GENOMIC DNA]</scope>
    <source>
        <strain evidence="3 4">JCM 19841</strain>
    </source>
</reference>
<dbReference type="SUPFAM" id="SSF55383">
    <property type="entry name" value="Copper amine oxidase, domain N"/>
    <property type="match status" value="1"/>
</dbReference>
<keyword evidence="1" id="KW-0812">Transmembrane</keyword>
<sequence>MLRKRNLLYLIPILLLIISFLLYFQWDVFSAKSNQKKINTIKQDIIIEHHKNQFYVKQIISSVSSGNYTIDWPQNAKKHECLNDNRQCQWTNEEKTNMKINSGKIVLKYRINMNSNGSALLLKNWVAQLKDQKVAASKIQLIEKQFRHGMWIAAAEKTAVKKKKYINYFVFDINGQAPSLFWHEKKLLKKNVNNWLTIYYQRSMNLANLKLNTLEKIKAKYKMVIVLTNDYQQTFLSSLLIANNVKSKGIEEQVVMDAINHNSTFPKEEEWMKDFIASIVIDKAIGTKKAQFMYSELKGKLSKDHFHSFTNLILNMNEIKLSSGKLDQLIIKATGLGTNFFKENKRLSSPNKSFVLFDRRKIVVRGKDIKNLHVYTFNGKNFLLFNDIAESLGYKVESENKNQYVQLKNNNNHFTFYFGEKIFTYNGEKYGLLANPFIHINGESYIDMNWLHQLFHIKVDVNDKQISIN</sequence>
<dbReference type="EMBL" id="CP065425">
    <property type="protein sequence ID" value="QQZ08058.1"/>
    <property type="molecule type" value="Genomic_DNA"/>
</dbReference>
<protein>
    <submittedName>
        <fullName evidence="3">Copper amine oxidase N-terminal domain-containing protein</fullName>
    </submittedName>
</protein>
<evidence type="ECO:0000259" key="2">
    <source>
        <dbReference type="Pfam" id="PF07833"/>
    </source>
</evidence>
<dbReference type="Gene3D" id="3.30.457.10">
    <property type="entry name" value="Copper amine oxidase-like, N-terminal domain"/>
    <property type="match status" value="1"/>
</dbReference>
<dbReference type="RefSeq" id="WP_202776884.1">
    <property type="nucleotide sequence ID" value="NZ_CP065425.1"/>
</dbReference>
<keyword evidence="4" id="KW-1185">Reference proteome</keyword>
<dbReference type="Proteomes" id="UP000595691">
    <property type="component" value="Chromosome"/>
</dbReference>
<dbReference type="Pfam" id="PF07833">
    <property type="entry name" value="Cu_amine_oxidN1"/>
    <property type="match status" value="1"/>
</dbReference>
<evidence type="ECO:0000256" key="1">
    <source>
        <dbReference type="SAM" id="Phobius"/>
    </source>
</evidence>